<dbReference type="Proteomes" id="UP000708208">
    <property type="component" value="Unassembled WGS sequence"/>
</dbReference>
<dbReference type="SMART" id="SM00487">
    <property type="entry name" value="DEXDc"/>
    <property type="match status" value="1"/>
</dbReference>
<dbReference type="CDD" id="cd17917">
    <property type="entry name" value="DEXHc_RHA-like"/>
    <property type="match status" value="1"/>
</dbReference>
<organism evidence="3 4">
    <name type="scientific">Allacma fusca</name>
    <dbReference type="NCBI Taxonomy" id="39272"/>
    <lineage>
        <taxon>Eukaryota</taxon>
        <taxon>Metazoa</taxon>
        <taxon>Ecdysozoa</taxon>
        <taxon>Arthropoda</taxon>
        <taxon>Hexapoda</taxon>
        <taxon>Collembola</taxon>
        <taxon>Symphypleona</taxon>
        <taxon>Sminthuridae</taxon>
        <taxon>Allacma</taxon>
    </lineage>
</organism>
<evidence type="ECO:0000313" key="4">
    <source>
        <dbReference type="Proteomes" id="UP000708208"/>
    </source>
</evidence>
<reference evidence="3" key="1">
    <citation type="submission" date="2021-06" db="EMBL/GenBank/DDBJ databases">
        <authorList>
            <person name="Hodson N. C."/>
            <person name="Mongue J. A."/>
            <person name="Jaron S. K."/>
        </authorList>
    </citation>
    <scope>NUCLEOTIDE SEQUENCE</scope>
</reference>
<feature type="domain" description="Helicase ATP-binding" evidence="2">
    <location>
        <begin position="104"/>
        <end position="257"/>
    </location>
</feature>
<dbReference type="PROSITE" id="PS50088">
    <property type="entry name" value="ANK_REPEAT"/>
    <property type="match status" value="1"/>
</dbReference>
<gene>
    <name evidence="3" type="ORF">AFUS01_LOCUS7444</name>
</gene>
<dbReference type="PROSITE" id="PS51192">
    <property type="entry name" value="HELICASE_ATP_BIND_1"/>
    <property type="match status" value="1"/>
</dbReference>
<dbReference type="SMART" id="SM00248">
    <property type="entry name" value="ANK"/>
    <property type="match status" value="2"/>
</dbReference>
<dbReference type="GO" id="GO:0004386">
    <property type="term" value="F:helicase activity"/>
    <property type="evidence" value="ECO:0007669"/>
    <property type="project" value="TreeGrafter"/>
</dbReference>
<dbReference type="Pfam" id="PF21010">
    <property type="entry name" value="HA2_C"/>
    <property type="match status" value="1"/>
</dbReference>
<dbReference type="AlphaFoldDB" id="A0A8J2NXF4"/>
<evidence type="ECO:0000256" key="1">
    <source>
        <dbReference type="PROSITE-ProRule" id="PRU00023"/>
    </source>
</evidence>
<dbReference type="GO" id="GO:0003723">
    <property type="term" value="F:RNA binding"/>
    <property type="evidence" value="ECO:0007669"/>
    <property type="project" value="TreeGrafter"/>
</dbReference>
<evidence type="ECO:0000259" key="2">
    <source>
        <dbReference type="PROSITE" id="PS51192"/>
    </source>
</evidence>
<keyword evidence="4" id="KW-1185">Reference proteome</keyword>
<name>A0A8J2NXF4_9HEXA</name>
<dbReference type="InterPro" id="IPR007502">
    <property type="entry name" value="Helicase-assoc_dom"/>
</dbReference>
<proteinExistence type="predicted"/>
<dbReference type="SMART" id="SM00847">
    <property type="entry name" value="HA2"/>
    <property type="match status" value="1"/>
</dbReference>
<comment type="caution">
    <text evidence="3">The sequence shown here is derived from an EMBL/GenBank/DDBJ whole genome shotgun (WGS) entry which is preliminary data.</text>
</comment>
<dbReference type="InterPro" id="IPR014001">
    <property type="entry name" value="Helicase_ATP-bd"/>
</dbReference>
<protein>
    <recommendedName>
        <fullName evidence="2">Helicase ATP-binding domain-containing protein</fullName>
    </recommendedName>
</protein>
<sequence length="981" mass="111650">MQCMGLKVKYSRNEDAYVYKSGAVAPFVRLLFASAGSMERIGHVGSLVRSRENRDDAFDHHPFAARIISSLTLGNPYVPKLPLSNAFRKHRESLAVYKYRTQILSLVNQNKFCVIKGPAGCGKSTQIPQYILEDAEARRQPVRILSCLPESVAVLSVSDRVAMERGERMGYTVGYQITLESSSSPVDSLLIFLTAPVLLRGMTIPGCRLLDTTTHIIIDEIHCRLQSQDFLLACLRDTVISNPHLKIIFMGEDVNINFISEYLEVISNCPELMIEVGEKPPVKTFYLGDIIRFSWESTNGIQYMHQMNFTTDYAQQNRNANDGNVDGLIEKVFRRTDMEESFGDFVFLYRSGDIDINYTHSQSTMTMLMVSCTSGRLDFVETLLKHGANPHLTSTNGFSAIDWAKWKNFERIVSYLNQYSEELDDPRTLLLEDYIRHTDPSRVDLHLVARLINFIHVTDTTKGGILVFLPDYEELCELQSLISSKYKNDMDWGYEPLKNYFVHKNDSNVVTQPWKYDGNWISQAEANQRKSRAGLYCGGGVCYRLYTEQSFKEMRDFIIPEMAYCSLSVFCLLARALLRSEVPVSVLFRQLPTPPEAGRVEEAVEFLKLTGAMDKNELLTELGIHLMDYNIEPAWAKAVLYSVIFKCLDPILTIAACMSYGNQFLSQTHPRKRESFYAQKEKLSSGTQSDHMALLKAFHKWESERAMRDSENLETFCGENCISPWNFEVVYEIRSRLLGQLRASGFVHNKGLFDVKSLNKFSDNYSLVRAVLVASLYPNVCVANRVTQTWFDRNTKEMGLSKSSVLSRQPDFWDDLCTDWMIFNEKKVKAGTSCKTTINWCTLVNPLAVALLAGDMYSKPVVTELRVAPLVGGTGFVFRESDRSQCSAEMEKVCLNIDDWIRLFSFNMDLIDIIPFRGFIHEMIIHRLRQPQNYPTKVDERVLKSLVDILTEQDLKLGLKQASVGQWPKLVSGNLLSVPGT</sequence>
<evidence type="ECO:0000313" key="3">
    <source>
        <dbReference type="EMBL" id="CAG7718020.1"/>
    </source>
</evidence>
<dbReference type="PANTHER" id="PTHR18934:SF213">
    <property type="entry name" value="3'-5' RNA HELICASE YTHDC2"/>
    <property type="match status" value="1"/>
</dbReference>
<dbReference type="OrthoDB" id="6103986at2759"/>
<feature type="repeat" description="ANK" evidence="1">
    <location>
        <begin position="363"/>
        <end position="395"/>
    </location>
</feature>
<dbReference type="EMBL" id="CAJVCH010050410">
    <property type="protein sequence ID" value="CAG7718020.1"/>
    <property type="molecule type" value="Genomic_DNA"/>
</dbReference>
<accession>A0A8J2NXF4</accession>
<keyword evidence="1" id="KW-0040">ANK repeat</keyword>
<dbReference type="InterPro" id="IPR002110">
    <property type="entry name" value="Ankyrin_rpt"/>
</dbReference>
<feature type="non-terminal residue" evidence="3">
    <location>
        <position position="1"/>
    </location>
</feature>
<dbReference type="PANTHER" id="PTHR18934">
    <property type="entry name" value="ATP-DEPENDENT RNA HELICASE"/>
    <property type="match status" value="1"/>
</dbReference>